<dbReference type="EMBL" id="CAJNOC010007120">
    <property type="protein sequence ID" value="CAF1092445.1"/>
    <property type="molecule type" value="Genomic_DNA"/>
</dbReference>
<dbReference type="Proteomes" id="UP000663879">
    <property type="component" value="Unassembled WGS sequence"/>
</dbReference>
<name>A0A814NIP9_9BILA</name>
<gene>
    <name evidence="1" type="ORF">OXX778_LOCUS20739</name>
</gene>
<sequence>MCKDGCKNPMDNFSTAKLSNRLEDFAEQNDFKSAEIVLNESKQYFDQVDVMDKYIMRLCYPAYRLAFQLNHKEFCYRLMLKVSEVTGYYDYESTFFDQSFYSGYLVHLSYSDYVVAKKANRTKYGQSIFGHFRQNYISLAD</sequence>
<reference evidence="1" key="1">
    <citation type="submission" date="2021-02" db="EMBL/GenBank/DDBJ databases">
        <authorList>
            <person name="Nowell W R."/>
        </authorList>
    </citation>
    <scope>NUCLEOTIDE SEQUENCE</scope>
    <source>
        <strain evidence="1">Ploen Becks lab</strain>
    </source>
</reference>
<protein>
    <submittedName>
        <fullName evidence="1">Uncharacterized protein</fullName>
    </submittedName>
</protein>
<organism evidence="1 2">
    <name type="scientific">Brachionus calyciflorus</name>
    <dbReference type="NCBI Taxonomy" id="104777"/>
    <lineage>
        <taxon>Eukaryota</taxon>
        <taxon>Metazoa</taxon>
        <taxon>Spiralia</taxon>
        <taxon>Gnathifera</taxon>
        <taxon>Rotifera</taxon>
        <taxon>Eurotatoria</taxon>
        <taxon>Monogononta</taxon>
        <taxon>Pseudotrocha</taxon>
        <taxon>Ploima</taxon>
        <taxon>Brachionidae</taxon>
        <taxon>Brachionus</taxon>
    </lineage>
</organism>
<dbReference type="AlphaFoldDB" id="A0A814NIP9"/>
<proteinExistence type="predicted"/>
<evidence type="ECO:0000313" key="1">
    <source>
        <dbReference type="EMBL" id="CAF1092445.1"/>
    </source>
</evidence>
<comment type="caution">
    <text evidence="1">The sequence shown here is derived from an EMBL/GenBank/DDBJ whole genome shotgun (WGS) entry which is preliminary data.</text>
</comment>
<evidence type="ECO:0000313" key="2">
    <source>
        <dbReference type="Proteomes" id="UP000663879"/>
    </source>
</evidence>
<accession>A0A814NIP9</accession>
<keyword evidence="2" id="KW-1185">Reference proteome</keyword>